<dbReference type="EMBL" id="HBJA01060220">
    <property type="protein sequence ID" value="CAE0810166.1"/>
    <property type="molecule type" value="Transcribed_RNA"/>
</dbReference>
<evidence type="ECO:0000256" key="1">
    <source>
        <dbReference type="ARBA" id="ARBA00004141"/>
    </source>
</evidence>
<feature type="transmembrane region" description="Helical" evidence="6">
    <location>
        <begin position="104"/>
        <end position="125"/>
    </location>
</feature>
<dbReference type="Gene3D" id="1.20.1250.20">
    <property type="entry name" value="MFS general substrate transporter like domains"/>
    <property type="match status" value="1"/>
</dbReference>
<feature type="transmembrane region" description="Helical" evidence="6">
    <location>
        <begin position="165"/>
        <end position="185"/>
    </location>
</feature>
<feature type="transmembrane region" description="Helical" evidence="6">
    <location>
        <begin position="29"/>
        <end position="54"/>
    </location>
</feature>
<evidence type="ECO:0000256" key="3">
    <source>
        <dbReference type="ARBA" id="ARBA00022692"/>
    </source>
</evidence>
<feature type="transmembrane region" description="Helical" evidence="6">
    <location>
        <begin position="228"/>
        <end position="249"/>
    </location>
</feature>
<dbReference type="PANTHER" id="PTHR23506">
    <property type="entry name" value="GH10249P"/>
    <property type="match status" value="1"/>
</dbReference>
<feature type="transmembrane region" description="Helical" evidence="6">
    <location>
        <begin position="191"/>
        <end position="216"/>
    </location>
</feature>
<evidence type="ECO:0000313" key="7">
    <source>
        <dbReference type="EMBL" id="CAE0810166.1"/>
    </source>
</evidence>
<keyword evidence="4 6" id="KW-1133">Transmembrane helix</keyword>
<evidence type="ECO:0008006" key="8">
    <source>
        <dbReference type="Google" id="ProtNLM"/>
    </source>
</evidence>
<dbReference type="Pfam" id="PF07690">
    <property type="entry name" value="MFS_1"/>
    <property type="match status" value="1"/>
</dbReference>
<feature type="transmembrane region" description="Helical" evidence="6">
    <location>
        <begin position="60"/>
        <end position="83"/>
    </location>
</feature>
<dbReference type="InterPro" id="IPR050930">
    <property type="entry name" value="MFS_Vesicular_Transporter"/>
</dbReference>
<evidence type="ECO:0000256" key="4">
    <source>
        <dbReference type="ARBA" id="ARBA00022989"/>
    </source>
</evidence>
<keyword evidence="5 6" id="KW-0472">Membrane</keyword>
<organism evidence="7">
    <name type="scientific">Eutreptiella gymnastica</name>
    <dbReference type="NCBI Taxonomy" id="73025"/>
    <lineage>
        <taxon>Eukaryota</taxon>
        <taxon>Discoba</taxon>
        <taxon>Euglenozoa</taxon>
        <taxon>Euglenida</taxon>
        <taxon>Spirocuta</taxon>
        <taxon>Euglenophyceae</taxon>
        <taxon>Eutreptiales</taxon>
        <taxon>Eutreptiaceae</taxon>
        <taxon>Eutreptiella</taxon>
    </lineage>
</organism>
<comment type="subcellular location">
    <subcellularLocation>
        <location evidence="1">Membrane</location>
        <topology evidence="1">Multi-pass membrane protein</topology>
    </subcellularLocation>
</comment>
<dbReference type="AlphaFoldDB" id="A0A7S4FSH2"/>
<sequence>MQGLASAVIGSAGMTWIARTQSSKHRPMALSIAQMGISLGVLSPAPAAFVSYALGPSSPFFILAGLMLLDCAAAVAVMTNDVPGVDTEPDEEPRFWSQLQDSHIACLNVLIGMSTCIIGFLQPIIGPYAHEAFGFDIRMQGVLWFGAAASFLATRPIAPLLCARVSGWMVVTGGAGLCATALALLAVPSPVFIICGMCGVGGGNGFVVTPAIPLLADIVELPDCPYGYGTVFSLVDATSAVGFLVGPFISTVPLSFKTKALGALLTSVITVCCAVHLRTIEDRKASKNE</sequence>
<dbReference type="GO" id="GO:0022857">
    <property type="term" value="F:transmembrane transporter activity"/>
    <property type="evidence" value="ECO:0007669"/>
    <property type="project" value="InterPro"/>
</dbReference>
<accession>A0A7S4FSH2</accession>
<evidence type="ECO:0000256" key="5">
    <source>
        <dbReference type="ARBA" id="ARBA00023136"/>
    </source>
</evidence>
<keyword evidence="3 6" id="KW-0812">Transmembrane</keyword>
<keyword evidence="2" id="KW-0813">Transport</keyword>
<evidence type="ECO:0000256" key="6">
    <source>
        <dbReference type="SAM" id="Phobius"/>
    </source>
</evidence>
<feature type="transmembrane region" description="Helical" evidence="6">
    <location>
        <begin position="261"/>
        <end position="280"/>
    </location>
</feature>
<reference evidence="7" key="1">
    <citation type="submission" date="2021-01" db="EMBL/GenBank/DDBJ databases">
        <authorList>
            <person name="Corre E."/>
            <person name="Pelletier E."/>
            <person name="Niang G."/>
            <person name="Scheremetjew M."/>
            <person name="Finn R."/>
            <person name="Kale V."/>
            <person name="Holt S."/>
            <person name="Cochrane G."/>
            <person name="Meng A."/>
            <person name="Brown T."/>
            <person name="Cohen L."/>
        </authorList>
    </citation>
    <scope>NUCLEOTIDE SEQUENCE</scope>
    <source>
        <strain evidence="7">CCMP1594</strain>
    </source>
</reference>
<dbReference type="InterPro" id="IPR011701">
    <property type="entry name" value="MFS"/>
</dbReference>
<dbReference type="InterPro" id="IPR036259">
    <property type="entry name" value="MFS_trans_sf"/>
</dbReference>
<proteinExistence type="predicted"/>
<protein>
    <recommendedName>
        <fullName evidence="8">Major facilitator superfamily (MFS) profile domain-containing protein</fullName>
    </recommendedName>
</protein>
<gene>
    <name evidence="7" type="ORF">EGYM00163_LOCUS21300</name>
</gene>
<evidence type="ECO:0000256" key="2">
    <source>
        <dbReference type="ARBA" id="ARBA00022448"/>
    </source>
</evidence>
<name>A0A7S4FSH2_9EUGL</name>
<dbReference type="SUPFAM" id="SSF103473">
    <property type="entry name" value="MFS general substrate transporter"/>
    <property type="match status" value="1"/>
</dbReference>
<dbReference type="GO" id="GO:0016020">
    <property type="term" value="C:membrane"/>
    <property type="evidence" value="ECO:0007669"/>
    <property type="project" value="UniProtKB-SubCell"/>
</dbReference>
<dbReference type="PANTHER" id="PTHR23506:SF23">
    <property type="entry name" value="GH10249P"/>
    <property type="match status" value="1"/>
</dbReference>
<feature type="transmembrane region" description="Helical" evidence="6">
    <location>
        <begin position="137"/>
        <end position="153"/>
    </location>
</feature>